<accession>A0A8H9DAT2</accession>
<gene>
    <name evidence="1" type="ORF">NMYAN_150001</name>
</gene>
<dbReference type="AlphaFoldDB" id="A0A8H9DAT2"/>
<organism evidence="1 2">
    <name type="scientific">Nitrosomonas nitrosa</name>
    <dbReference type="NCBI Taxonomy" id="52442"/>
    <lineage>
        <taxon>Bacteria</taxon>
        <taxon>Pseudomonadati</taxon>
        <taxon>Pseudomonadota</taxon>
        <taxon>Betaproteobacteria</taxon>
        <taxon>Nitrosomonadales</taxon>
        <taxon>Nitrosomonadaceae</taxon>
        <taxon>Nitrosomonas</taxon>
    </lineage>
</organism>
<name>A0A8H9DAT2_9PROT</name>
<proteinExistence type="predicted"/>
<evidence type="ECO:0000313" key="2">
    <source>
        <dbReference type="Proteomes" id="UP000601736"/>
    </source>
</evidence>
<dbReference type="EMBL" id="CAJNAP010000007">
    <property type="protein sequence ID" value="CAE6496674.1"/>
    <property type="molecule type" value="Genomic_DNA"/>
</dbReference>
<sequence>MVKVKWLSMTGTYKGAPEVKKNALAPVFHSSFRSTTKW</sequence>
<comment type="caution">
    <text evidence="1">The sequence shown here is derived from an EMBL/GenBank/DDBJ whole genome shotgun (WGS) entry which is preliminary data.</text>
</comment>
<protein>
    <submittedName>
        <fullName evidence="1">Uncharacterized protein</fullName>
    </submittedName>
</protein>
<evidence type="ECO:0000313" key="1">
    <source>
        <dbReference type="EMBL" id="CAE6496674.1"/>
    </source>
</evidence>
<dbReference type="Proteomes" id="UP000601736">
    <property type="component" value="Unassembled WGS sequence"/>
</dbReference>
<reference evidence="1" key="1">
    <citation type="submission" date="2021-02" db="EMBL/GenBank/DDBJ databases">
        <authorList>
            <person name="Han P."/>
        </authorList>
    </citation>
    <scope>NUCLEOTIDE SEQUENCE</scope>
    <source>
        <strain evidence="1">Nitrosomonas nitrosa 18-3D</strain>
    </source>
</reference>